<keyword evidence="3 10" id="KW-0812">Transmembrane</keyword>
<evidence type="ECO:0000256" key="7">
    <source>
        <dbReference type="ARBA" id="ARBA00023288"/>
    </source>
</evidence>
<keyword evidence="7" id="KW-0449">Lipoprotein</keyword>
<protein>
    <recommendedName>
        <fullName evidence="10">Palmitoyltransferase</fullName>
        <ecNumber evidence="10">2.3.1.225</ecNumber>
    </recommendedName>
</protein>
<evidence type="ECO:0000256" key="5">
    <source>
        <dbReference type="ARBA" id="ARBA00023136"/>
    </source>
</evidence>
<evidence type="ECO:0000256" key="3">
    <source>
        <dbReference type="ARBA" id="ARBA00022692"/>
    </source>
</evidence>
<dbReference type="PROSITE" id="PS50216">
    <property type="entry name" value="DHHC"/>
    <property type="match status" value="1"/>
</dbReference>
<evidence type="ECO:0000313" key="12">
    <source>
        <dbReference type="EMBL" id="KZS92751.1"/>
    </source>
</evidence>
<evidence type="ECO:0000256" key="6">
    <source>
        <dbReference type="ARBA" id="ARBA00023139"/>
    </source>
</evidence>
<evidence type="ECO:0000256" key="1">
    <source>
        <dbReference type="ARBA" id="ARBA00004141"/>
    </source>
</evidence>
<accession>A0A164TYH9</accession>
<name>A0A164TYH9_9AGAM</name>
<dbReference type="OrthoDB" id="9909019at2759"/>
<gene>
    <name evidence="12" type="ORF">SISNIDRAFT_412300</name>
</gene>
<evidence type="ECO:0000256" key="2">
    <source>
        <dbReference type="ARBA" id="ARBA00022679"/>
    </source>
</evidence>
<keyword evidence="2 10" id="KW-0808">Transferase</keyword>
<proteinExistence type="inferred from homology"/>
<reference evidence="12 13" key="1">
    <citation type="journal article" date="2016" name="Mol. Biol. Evol.">
        <title>Comparative Genomics of Early-Diverging Mushroom-Forming Fungi Provides Insights into the Origins of Lignocellulose Decay Capabilities.</title>
        <authorList>
            <person name="Nagy L.G."/>
            <person name="Riley R."/>
            <person name="Tritt A."/>
            <person name="Adam C."/>
            <person name="Daum C."/>
            <person name="Floudas D."/>
            <person name="Sun H."/>
            <person name="Yadav J.S."/>
            <person name="Pangilinan J."/>
            <person name="Larsson K.H."/>
            <person name="Matsuura K."/>
            <person name="Barry K."/>
            <person name="Labutti K."/>
            <person name="Kuo R."/>
            <person name="Ohm R.A."/>
            <person name="Bhattacharya S.S."/>
            <person name="Shirouzu T."/>
            <person name="Yoshinaga Y."/>
            <person name="Martin F.M."/>
            <person name="Grigoriev I.V."/>
            <person name="Hibbett D.S."/>
        </authorList>
    </citation>
    <scope>NUCLEOTIDE SEQUENCE [LARGE SCALE GENOMIC DNA]</scope>
    <source>
        <strain evidence="12 13">HHB9708</strain>
    </source>
</reference>
<organism evidence="12 13">
    <name type="scientific">Sistotremastrum niveocremeum HHB9708</name>
    <dbReference type="NCBI Taxonomy" id="1314777"/>
    <lineage>
        <taxon>Eukaryota</taxon>
        <taxon>Fungi</taxon>
        <taxon>Dikarya</taxon>
        <taxon>Basidiomycota</taxon>
        <taxon>Agaricomycotina</taxon>
        <taxon>Agaricomycetes</taxon>
        <taxon>Sistotremastrales</taxon>
        <taxon>Sistotremastraceae</taxon>
        <taxon>Sertulicium</taxon>
        <taxon>Sertulicium niveocremeum</taxon>
    </lineage>
</organism>
<keyword evidence="8 10" id="KW-0012">Acyltransferase</keyword>
<feature type="transmembrane region" description="Helical" evidence="10">
    <location>
        <begin position="55"/>
        <end position="75"/>
    </location>
</feature>
<dbReference type="InterPro" id="IPR039859">
    <property type="entry name" value="PFA4/ZDH16/20/ERF2-like"/>
</dbReference>
<keyword evidence="13" id="KW-1185">Reference proteome</keyword>
<dbReference type="InterPro" id="IPR001594">
    <property type="entry name" value="Palmitoyltrfase_DHHC"/>
</dbReference>
<comment type="subcellular location">
    <subcellularLocation>
        <location evidence="1">Membrane</location>
        <topology evidence="1">Multi-pass membrane protein</topology>
    </subcellularLocation>
</comment>
<feature type="transmembrane region" description="Helical" evidence="10">
    <location>
        <begin position="22"/>
        <end position="49"/>
    </location>
</feature>
<dbReference type="EMBL" id="KV419409">
    <property type="protein sequence ID" value="KZS92751.1"/>
    <property type="molecule type" value="Genomic_DNA"/>
</dbReference>
<comment type="similarity">
    <text evidence="10">Belongs to the DHHC palmitoyltransferase family.</text>
</comment>
<comment type="domain">
    <text evidence="10">The DHHC domain is required for palmitoyltransferase activity.</text>
</comment>
<keyword evidence="6" id="KW-0564">Palmitate</keyword>
<dbReference type="PANTHER" id="PTHR12246">
    <property type="entry name" value="PALMITOYLTRANSFERASE ZDHHC16"/>
    <property type="match status" value="1"/>
</dbReference>
<feature type="transmembrane region" description="Helical" evidence="10">
    <location>
        <begin position="195"/>
        <end position="215"/>
    </location>
</feature>
<dbReference type="AlphaFoldDB" id="A0A164TYH9"/>
<sequence length="354" mass="40463">MTCCVNAVFSCFKYLERATDRLTGAAGPVFITLALGLLGAGLATFFNVIQPDLPWITLPICILIATNLMANYYYVCTIPPGFSDDAYPPIRATPTKSIFWARPRHSSSRPRHFETDDELHSPHDERHEHQWAHCLEGISEASKTRCLKCGATKPERTHHCRVCKRCVLKYDHHCPVLLIIGEGINQCVGLYNERYFVLFMAYLVLGTFFYVTLGYQKIRQAFDLFYDWPHSMPAAVFVLFYILSVVLFLAVGVMLTWHLRAAMKGETSVEGHDHDVYKKLAKQRGETFVNSYDLGWRRNLELFFNVGPTGYPKWTLLLPLKTTPYTDGFAWIRRPGYMSHGGIREGEELTDEDD</sequence>
<evidence type="ECO:0000256" key="8">
    <source>
        <dbReference type="ARBA" id="ARBA00023315"/>
    </source>
</evidence>
<comment type="catalytic activity">
    <reaction evidence="9 10">
        <text>L-cysteinyl-[protein] + hexadecanoyl-CoA = S-hexadecanoyl-L-cysteinyl-[protein] + CoA</text>
        <dbReference type="Rhea" id="RHEA:36683"/>
        <dbReference type="Rhea" id="RHEA-COMP:10131"/>
        <dbReference type="Rhea" id="RHEA-COMP:11032"/>
        <dbReference type="ChEBI" id="CHEBI:29950"/>
        <dbReference type="ChEBI" id="CHEBI:57287"/>
        <dbReference type="ChEBI" id="CHEBI:57379"/>
        <dbReference type="ChEBI" id="CHEBI:74151"/>
        <dbReference type="EC" id="2.3.1.225"/>
    </reaction>
</comment>
<feature type="domain" description="Palmitoyltransferase DHHC" evidence="11">
    <location>
        <begin position="143"/>
        <end position="271"/>
    </location>
</feature>
<evidence type="ECO:0000259" key="11">
    <source>
        <dbReference type="Pfam" id="PF01529"/>
    </source>
</evidence>
<dbReference type="Proteomes" id="UP000076722">
    <property type="component" value="Unassembled WGS sequence"/>
</dbReference>
<feature type="transmembrane region" description="Helical" evidence="10">
    <location>
        <begin position="235"/>
        <end position="257"/>
    </location>
</feature>
<evidence type="ECO:0000256" key="4">
    <source>
        <dbReference type="ARBA" id="ARBA00022989"/>
    </source>
</evidence>
<dbReference type="STRING" id="1314777.A0A164TYH9"/>
<evidence type="ECO:0000256" key="9">
    <source>
        <dbReference type="ARBA" id="ARBA00048048"/>
    </source>
</evidence>
<dbReference type="GO" id="GO:0016020">
    <property type="term" value="C:membrane"/>
    <property type="evidence" value="ECO:0007669"/>
    <property type="project" value="UniProtKB-SubCell"/>
</dbReference>
<dbReference type="EC" id="2.3.1.225" evidence="10"/>
<keyword evidence="4 10" id="KW-1133">Transmembrane helix</keyword>
<evidence type="ECO:0000256" key="10">
    <source>
        <dbReference type="RuleBase" id="RU079119"/>
    </source>
</evidence>
<dbReference type="Pfam" id="PF01529">
    <property type="entry name" value="DHHC"/>
    <property type="match status" value="1"/>
</dbReference>
<dbReference type="GO" id="GO:0019706">
    <property type="term" value="F:protein-cysteine S-palmitoyltransferase activity"/>
    <property type="evidence" value="ECO:0007669"/>
    <property type="project" value="UniProtKB-EC"/>
</dbReference>
<evidence type="ECO:0000313" key="13">
    <source>
        <dbReference type="Proteomes" id="UP000076722"/>
    </source>
</evidence>
<keyword evidence="5 10" id="KW-0472">Membrane</keyword>